<feature type="region of interest" description="Disordered" evidence="1">
    <location>
        <begin position="161"/>
        <end position="190"/>
    </location>
</feature>
<proteinExistence type="predicted"/>
<reference evidence="3" key="1">
    <citation type="submission" date="2022-08" db="UniProtKB">
        <authorList>
            <consortium name="EnsemblMetazoa"/>
        </authorList>
    </citation>
    <scope>IDENTIFICATION</scope>
    <source>
        <strain evidence="3">EBRO</strain>
    </source>
</reference>
<evidence type="ECO:0000313" key="3">
    <source>
        <dbReference type="EnsemblMetazoa" id="AATE000692-PA.1"/>
    </source>
</evidence>
<organism evidence="3">
    <name type="scientific">Anopheles atroparvus</name>
    <name type="common">European mosquito</name>
    <dbReference type="NCBI Taxonomy" id="41427"/>
    <lineage>
        <taxon>Eukaryota</taxon>
        <taxon>Metazoa</taxon>
        <taxon>Ecdysozoa</taxon>
        <taxon>Arthropoda</taxon>
        <taxon>Hexapoda</taxon>
        <taxon>Insecta</taxon>
        <taxon>Pterygota</taxon>
        <taxon>Neoptera</taxon>
        <taxon>Endopterygota</taxon>
        <taxon>Diptera</taxon>
        <taxon>Nematocera</taxon>
        <taxon>Culicoidea</taxon>
        <taxon>Culicidae</taxon>
        <taxon>Anophelinae</taxon>
        <taxon>Anopheles</taxon>
    </lineage>
</organism>
<protein>
    <submittedName>
        <fullName evidence="3">Uncharacterized protein</fullName>
    </submittedName>
</protein>
<keyword evidence="2" id="KW-0472">Membrane</keyword>
<feature type="region of interest" description="Disordered" evidence="1">
    <location>
        <begin position="54"/>
        <end position="77"/>
    </location>
</feature>
<feature type="transmembrane region" description="Helical" evidence="2">
    <location>
        <begin position="133"/>
        <end position="154"/>
    </location>
</feature>
<dbReference type="AlphaFoldDB" id="A0A182IK63"/>
<evidence type="ECO:0000256" key="2">
    <source>
        <dbReference type="SAM" id="Phobius"/>
    </source>
</evidence>
<feature type="compositionally biased region" description="Polar residues" evidence="1">
    <location>
        <begin position="54"/>
        <end position="76"/>
    </location>
</feature>
<dbReference type="VEuPathDB" id="VectorBase:AATE000692"/>
<dbReference type="EnsemblMetazoa" id="AATE000692-RA">
    <property type="protein sequence ID" value="AATE000692-PA.1"/>
    <property type="gene ID" value="AATE000692"/>
</dbReference>
<sequence length="365" mass="39189">MTEVKAPPTGAGMLQVKRFPNPITEQPVGLGAPVSAPRCTGRVFNRSADLATTSTLGCRQQQTSTSDGPAGSSESEPLSLAPTIRLLALRWPTLDVLSPDTAGGNATDAEEKTHENTRKWFRGIPKDFRGPHAVALGFIIVIVVVVVGSFHPALTLGSSRQRSRLSSRWPPPAAEPARGPTLPSASWRRRARSTRASVGLSMMDGVRLGGPEFDSDVTRIFPLSDTLNGFFVLRLPAKIAAPRAHSLVSAFLRLTHATASILGMNLWSVLMLSNNSCCFVASLLRAALRPRKANGHRLAAEKQQPPQHDTISSTTRQKATAGGAHWNASRCLTTPQQLWMGPLAAYHNTQHTIRTILPSTLASNG</sequence>
<name>A0A182IK63_ANOAO</name>
<keyword evidence="2" id="KW-0812">Transmembrane</keyword>
<feature type="compositionally biased region" description="Polar residues" evidence="1">
    <location>
        <begin position="304"/>
        <end position="318"/>
    </location>
</feature>
<feature type="region of interest" description="Disordered" evidence="1">
    <location>
        <begin position="296"/>
        <end position="326"/>
    </location>
</feature>
<accession>A0A182IK63</accession>
<keyword evidence="2" id="KW-1133">Transmembrane helix</keyword>
<evidence type="ECO:0000256" key="1">
    <source>
        <dbReference type="SAM" id="MobiDB-lite"/>
    </source>
</evidence>